<dbReference type="InterPro" id="IPR036259">
    <property type="entry name" value="MFS_trans_sf"/>
</dbReference>
<feature type="transmembrane region" description="Helical" evidence="8">
    <location>
        <begin position="242"/>
        <end position="262"/>
    </location>
</feature>
<dbReference type="Proteomes" id="UP001595799">
    <property type="component" value="Unassembled WGS sequence"/>
</dbReference>
<keyword evidence="6 8" id="KW-1133">Transmembrane helix</keyword>
<dbReference type="PIRSF" id="PIRSF004925">
    <property type="entry name" value="HcaT"/>
    <property type="match status" value="1"/>
</dbReference>
<evidence type="ECO:0000313" key="11">
    <source>
        <dbReference type="Proteomes" id="UP001595799"/>
    </source>
</evidence>
<keyword evidence="2" id="KW-0813">Transport</keyword>
<evidence type="ECO:0000256" key="2">
    <source>
        <dbReference type="ARBA" id="ARBA00022448"/>
    </source>
</evidence>
<feature type="transmembrane region" description="Helical" evidence="8">
    <location>
        <begin position="45"/>
        <end position="67"/>
    </location>
</feature>
<feature type="transmembrane region" description="Helical" evidence="8">
    <location>
        <begin position="97"/>
        <end position="115"/>
    </location>
</feature>
<dbReference type="RefSeq" id="WP_382421930.1">
    <property type="nucleotide sequence ID" value="NZ_JBHSCW010000003.1"/>
</dbReference>
<feature type="transmembrane region" description="Helical" evidence="8">
    <location>
        <begin position="162"/>
        <end position="183"/>
    </location>
</feature>
<dbReference type="PANTHER" id="PTHR23522:SF10">
    <property type="entry name" value="3-PHENYLPROPIONIC ACID TRANSPORTER-RELATED"/>
    <property type="match status" value="1"/>
</dbReference>
<dbReference type="PANTHER" id="PTHR23522">
    <property type="entry name" value="BLL5896 PROTEIN"/>
    <property type="match status" value="1"/>
</dbReference>
<protein>
    <submittedName>
        <fullName evidence="10">MFS transporter</fullName>
    </submittedName>
</protein>
<keyword evidence="4" id="KW-0997">Cell inner membrane</keyword>
<dbReference type="Pfam" id="PF12832">
    <property type="entry name" value="MFS_1_like"/>
    <property type="match status" value="1"/>
</dbReference>
<feature type="transmembrane region" description="Helical" evidence="8">
    <location>
        <begin position="204"/>
        <end position="230"/>
    </location>
</feature>
<keyword evidence="5 8" id="KW-0812">Transmembrane</keyword>
<evidence type="ECO:0000259" key="9">
    <source>
        <dbReference type="Pfam" id="PF12832"/>
    </source>
</evidence>
<dbReference type="Gene3D" id="1.20.1250.20">
    <property type="entry name" value="MFS general substrate transporter like domains"/>
    <property type="match status" value="2"/>
</dbReference>
<reference evidence="11" key="1">
    <citation type="journal article" date="2019" name="Int. J. Syst. Evol. Microbiol.">
        <title>The Global Catalogue of Microorganisms (GCM) 10K type strain sequencing project: providing services to taxonomists for standard genome sequencing and annotation.</title>
        <authorList>
            <consortium name="The Broad Institute Genomics Platform"/>
            <consortium name="The Broad Institute Genome Sequencing Center for Infectious Disease"/>
            <person name="Wu L."/>
            <person name="Ma J."/>
        </authorList>
    </citation>
    <scope>NUCLEOTIDE SEQUENCE [LARGE SCALE GENOMIC DNA]</scope>
    <source>
        <strain evidence="11">CECT 8472</strain>
    </source>
</reference>
<dbReference type="EMBL" id="JBHSCW010000003">
    <property type="protein sequence ID" value="MFC4351604.1"/>
    <property type="molecule type" value="Genomic_DNA"/>
</dbReference>
<keyword evidence="11" id="KW-1185">Reference proteome</keyword>
<evidence type="ECO:0000256" key="4">
    <source>
        <dbReference type="ARBA" id="ARBA00022519"/>
    </source>
</evidence>
<feature type="transmembrane region" description="Helical" evidence="8">
    <location>
        <begin position="358"/>
        <end position="377"/>
    </location>
</feature>
<feature type="transmembrane region" description="Helical" evidence="8">
    <location>
        <begin position="330"/>
        <end position="352"/>
    </location>
</feature>
<comment type="subcellular location">
    <subcellularLocation>
        <location evidence="1">Cell inner membrane</location>
        <topology evidence="1">Multi-pass membrane protein</topology>
    </subcellularLocation>
</comment>
<evidence type="ECO:0000256" key="3">
    <source>
        <dbReference type="ARBA" id="ARBA00022475"/>
    </source>
</evidence>
<feature type="transmembrane region" description="Helical" evidence="8">
    <location>
        <begin position="74"/>
        <end position="91"/>
    </location>
</feature>
<feature type="transmembrane region" description="Helical" evidence="8">
    <location>
        <begin position="295"/>
        <end position="318"/>
    </location>
</feature>
<evidence type="ECO:0000256" key="1">
    <source>
        <dbReference type="ARBA" id="ARBA00004429"/>
    </source>
</evidence>
<dbReference type="SUPFAM" id="SSF103473">
    <property type="entry name" value="MFS general substrate transporter"/>
    <property type="match status" value="1"/>
</dbReference>
<evidence type="ECO:0000256" key="6">
    <source>
        <dbReference type="ARBA" id="ARBA00022989"/>
    </source>
</evidence>
<organism evidence="10 11">
    <name type="scientific">Fodinicurvata halophila</name>
    <dbReference type="NCBI Taxonomy" id="1419723"/>
    <lineage>
        <taxon>Bacteria</taxon>
        <taxon>Pseudomonadati</taxon>
        <taxon>Pseudomonadota</taxon>
        <taxon>Alphaproteobacteria</taxon>
        <taxon>Rhodospirillales</taxon>
        <taxon>Rhodovibrionaceae</taxon>
        <taxon>Fodinicurvata</taxon>
    </lineage>
</organism>
<dbReference type="InterPro" id="IPR026032">
    <property type="entry name" value="HcaT-like"/>
</dbReference>
<keyword evidence="3" id="KW-1003">Cell membrane</keyword>
<evidence type="ECO:0000313" key="10">
    <source>
        <dbReference type="EMBL" id="MFC4351604.1"/>
    </source>
</evidence>
<feature type="transmembrane region" description="Helical" evidence="8">
    <location>
        <begin position="269"/>
        <end position="289"/>
    </location>
</feature>
<evidence type="ECO:0000256" key="8">
    <source>
        <dbReference type="SAM" id="Phobius"/>
    </source>
</evidence>
<dbReference type="InterPro" id="IPR024989">
    <property type="entry name" value="MFS_assoc_dom"/>
</dbReference>
<feature type="transmembrane region" description="Helical" evidence="8">
    <location>
        <begin position="12"/>
        <end position="33"/>
    </location>
</feature>
<sequence length="387" mass="41505">MSLGTNLKLAAPYASLQAAIFLTLGIYLPFWPLWLESRGLTSTDIAILLACAAWLRILATPLFGYAADRWRHGVYLPQLLAGGAFCVFGLFHFLHGFWALLAAQLVAICLFHPLIPLSDSRSMKAVRTYGLDYGRIRLWGSFTFILASSAGGWLIARSSPDSIVLLIMLGLGLAGLAACWLPSGRWEARGVERAALRSLIADRTFLGFIVAAALLQSSHAVYYGFGSIYWRSIDFDEVTIGALWALGVIAEIAFFACGAYFLRRLGIRGLLILAGLAGLVRWSLTPLAFSPEIMGLLQCLHAFTYAAAHLGAMHFIAGHAPAALAASAQTLYAALTGGLAMGGMLFLAGPLYSEFQGHAYFFMGLLSTLGAIAAIALPSANDHKEAP</sequence>
<name>A0ABV8UM41_9PROT</name>
<evidence type="ECO:0000256" key="5">
    <source>
        <dbReference type="ARBA" id="ARBA00022692"/>
    </source>
</evidence>
<feature type="transmembrane region" description="Helical" evidence="8">
    <location>
        <begin position="136"/>
        <end position="156"/>
    </location>
</feature>
<accession>A0ABV8UM41</accession>
<comment type="caution">
    <text evidence="10">The sequence shown here is derived from an EMBL/GenBank/DDBJ whole genome shotgun (WGS) entry which is preliminary data.</text>
</comment>
<gene>
    <name evidence="10" type="ORF">ACFOW6_08635</name>
</gene>
<proteinExistence type="predicted"/>
<keyword evidence="7 8" id="KW-0472">Membrane</keyword>
<evidence type="ECO:0000256" key="7">
    <source>
        <dbReference type="ARBA" id="ARBA00023136"/>
    </source>
</evidence>
<feature type="domain" description="Major facilitator superfamily associated" evidence="9">
    <location>
        <begin position="21"/>
        <end position="361"/>
    </location>
</feature>
<dbReference type="NCBIfam" id="NF037955">
    <property type="entry name" value="mfs"/>
    <property type="match status" value="1"/>
</dbReference>